<dbReference type="EMBL" id="BARW01000709">
    <property type="protein sequence ID" value="GAI68197.1"/>
    <property type="molecule type" value="Genomic_DNA"/>
</dbReference>
<organism evidence="1">
    <name type="scientific">marine sediment metagenome</name>
    <dbReference type="NCBI Taxonomy" id="412755"/>
    <lineage>
        <taxon>unclassified sequences</taxon>
        <taxon>metagenomes</taxon>
        <taxon>ecological metagenomes</taxon>
    </lineage>
</organism>
<sequence>MKGMFGKGVKKAGSKKWEEMALFNLFHTQHSLGALLWKALRG</sequence>
<proteinExistence type="predicted"/>
<evidence type="ECO:0000313" key="1">
    <source>
        <dbReference type="EMBL" id="GAI68197.1"/>
    </source>
</evidence>
<name>X1QI85_9ZZZZ</name>
<gene>
    <name evidence="1" type="ORF">S12H4_02745</name>
</gene>
<comment type="caution">
    <text evidence="1">The sequence shown here is derived from an EMBL/GenBank/DDBJ whole genome shotgun (WGS) entry which is preliminary data.</text>
</comment>
<accession>X1QI85</accession>
<protein>
    <submittedName>
        <fullName evidence="1">Uncharacterized protein</fullName>
    </submittedName>
</protein>
<reference evidence="1" key="1">
    <citation type="journal article" date="2014" name="Front. Microbiol.">
        <title>High frequency of phylogenetically diverse reductive dehalogenase-homologous genes in deep subseafloor sedimentary metagenomes.</title>
        <authorList>
            <person name="Kawai M."/>
            <person name="Futagami T."/>
            <person name="Toyoda A."/>
            <person name="Takaki Y."/>
            <person name="Nishi S."/>
            <person name="Hori S."/>
            <person name="Arai W."/>
            <person name="Tsubouchi T."/>
            <person name="Morono Y."/>
            <person name="Uchiyama I."/>
            <person name="Ito T."/>
            <person name="Fujiyama A."/>
            <person name="Inagaki F."/>
            <person name="Takami H."/>
        </authorList>
    </citation>
    <scope>NUCLEOTIDE SEQUENCE</scope>
    <source>
        <strain evidence="1">Expedition CK06-06</strain>
    </source>
</reference>
<dbReference type="AlphaFoldDB" id="X1QI85"/>